<name>D3E4J4_METRM</name>
<evidence type="ECO:0000256" key="3">
    <source>
        <dbReference type="ARBA" id="ARBA00004613"/>
    </source>
</evidence>
<dbReference type="GO" id="GO:0005576">
    <property type="term" value="C:extracellular region"/>
    <property type="evidence" value="ECO:0007669"/>
    <property type="project" value="UniProtKB-SubCell"/>
</dbReference>
<dbReference type="InterPro" id="IPR003368">
    <property type="entry name" value="POMP_repeat"/>
</dbReference>
<evidence type="ECO:0000313" key="9">
    <source>
        <dbReference type="Proteomes" id="UP000008680"/>
    </source>
</evidence>
<evidence type="ECO:0000256" key="1">
    <source>
        <dbReference type="ARBA" id="ARBA00004196"/>
    </source>
</evidence>
<dbReference type="PATRIC" id="fig|634498.28.peg.39"/>
<gene>
    <name evidence="8" type="ordered locus">mru_0038</name>
</gene>
<dbReference type="AlphaFoldDB" id="D3E4J4"/>
<evidence type="ECO:0000256" key="7">
    <source>
        <dbReference type="ARBA" id="ARBA00023237"/>
    </source>
</evidence>
<dbReference type="EMBL" id="CP001719">
    <property type="protein sequence ID" value="ADC45890.1"/>
    <property type="molecule type" value="Genomic_DNA"/>
</dbReference>
<dbReference type="eggNOG" id="arCOG09729">
    <property type="taxonomic scope" value="Archaea"/>
</dbReference>
<dbReference type="PANTHER" id="PTHR11319:SF35">
    <property type="entry name" value="OUTER MEMBRANE PROTEIN PMPC-RELATED"/>
    <property type="match status" value="1"/>
</dbReference>
<organism evidence="8 9">
    <name type="scientific">Methanobrevibacter ruminantium (strain ATCC 35063 / DSM 1093 / JCM 13430 / OCM 146 / M1)</name>
    <name type="common">Methanobacterium ruminantium</name>
    <dbReference type="NCBI Taxonomy" id="634498"/>
    <lineage>
        <taxon>Archaea</taxon>
        <taxon>Methanobacteriati</taxon>
        <taxon>Methanobacteriota</taxon>
        <taxon>Methanomada group</taxon>
        <taxon>Methanobacteria</taxon>
        <taxon>Methanobacteriales</taxon>
        <taxon>Methanobacteriaceae</taxon>
        <taxon>Methanobrevibacter</taxon>
    </lineage>
</organism>
<evidence type="ECO:0000256" key="4">
    <source>
        <dbReference type="ARBA" id="ARBA00022525"/>
    </source>
</evidence>
<keyword evidence="5" id="KW-0732">Signal</keyword>
<dbReference type="Pfam" id="PF02415">
    <property type="entry name" value="Chlam_PMP"/>
    <property type="match status" value="1"/>
</dbReference>
<protein>
    <submittedName>
        <fullName evidence="8">Adhesin-like protein</fullName>
    </submittedName>
</protein>
<dbReference type="Proteomes" id="UP000008680">
    <property type="component" value="Chromosome"/>
</dbReference>
<keyword evidence="4" id="KW-0964">Secreted</keyword>
<dbReference type="HOGENOM" id="CLU_377092_0_0_2"/>
<dbReference type="SUPFAM" id="SSF51126">
    <property type="entry name" value="Pectin lyase-like"/>
    <property type="match status" value="2"/>
</dbReference>
<dbReference type="InterPro" id="IPR011050">
    <property type="entry name" value="Pectin_lyase_fold/virulence"/>
</dbReference>
<proteinExistence type="predicted"/>
<sequence>MTAPDSNYETMAEMTIRNSIIENNSARNGGAILNDGNLFIEKTTFKNNLAFTAGAISNGGYVSLKDVSMENNIAVTGAAFINGGDAKIEDSFIIKNIAIGEKRGMNGEHDVGGAVGNSDNLLLKNTSFINNSSPFGSAIYNLGIDIPKLKYLCKIKIEDCRFENNSSHISGEIHNEIGEISIDDSKFKNETAKRGSVIYNDSYLTITSCDFKDLKKIVHNFNLMTIHSSNFESNQSDSAVIENDGEIGILSIEKGKIANNISDYTTVYNHGKDCNITGTIFENNHSKKENCHNICNRSNMVLKEIILKDKTVSIFNEGILTAEKKYKNFIFSVGKVFYLGMENEFNFSYLDELIHSNISDTISFDEDISLLSDEFDFYEGGIELDRDNMVIDGKGKTIDASGRSRIFLVTGNNITLKNIIFKNGHAFDNYFMSNNEGGAIKVYKGLDLKIENCKFIDNISESKGGAINNKGHLTISNGLFESNKSNEGGAIYNHQKLSIIDTCFKGNEGHIGGAIYNKEDLEIVSTKFLKNIVKESLFKARFIPILQLEDESFGGAIFNKKRMVIKQSSFKKNMGLDDTDGAWGGAIRTIGDEEVTIIQTEFIGNYLKDSNFGGAISSYKTPNLIDCTFSDNYPNDLN</sequence>
<dbReference type="STRING" id="634498.mru_0038"/>
<keyword evidence="7" id="KW-0998">Cell outer membrane</keyword>
<dbReference type="GeneID" id="8769655"/>
<evidence type="ECO:0000256" key="6">
    <source>
        <dbReference type="ARBA" id="ARBA00023136"/>
    </source>
</evidence>
<evidence type="ECO:0000313" key="8">
    <source>
        <dbReference type="EMBL" id="ADC45890.1"/>
    </source>
</evidence>
<evidence type="ECO:0000256" key="5">
    <source>
        <dbReference type="ARBA" id="ARBA00022729"/>
    </source>
</evidence>
<comment type="subcellular location">
    <subcellularLocation>
        <location evidence="1">Cell envelope</location>
    </subcellularLocation>
    <subcellularLocation>
        <location evidence="2">Cell outer membrane</location>
    </subcellularLocation>
    <subcellularLocation>
        <location evidence="3">Secreted</location>
    </subcellularLocation>
</comment>
<dbReference type="KEGG" id="mru:mru_0038"/>
<dbReference type="RefSeq" id="WP_012954846.1">
    <property type="nucleotide sequence ID" value="NC_013790.1"/>
</dbReference>
<dbReference type="PANTHER" id="PTHR11319">
    <property type="entry name" value="G PROTEIN-COUPLED RECEPTOR-RELATED"/>
    <property type="match status" value="1"/>
</dbReference>
<reference evidence="8 9" key="1">
    <citation type="journal article" date="2010" name="PLoS ONE">
        <title>The genome sequence of the rumen methanogen Methanobrevibacter ruminantium reveals new possibilities for controlling ruminant methane emissions.</title>
        <authorList>
            <person name="Leahy S.C."/>
            <person name="Kelly W.J."/>
            <person name="Altermann E."/>
            <person name="Ronimus R.S."/>
            <person name="Yeoman C.J."/>
            <person name="Pacheco D.M."/>
            <person name="Li D."/>
            <person name="Kong Z."/>
            <person name="McTavish S."/>
            <person name="Sang C."/>
            <person name="Lambie S.C."/>
            <person name="Janssen P.H."/>
            <person name="Dey D."/>
            <person name="Attwood G.T."/>
        </authorList>
    </citation>
    <scope>NUCLEOTIDE SEQUENCE [LARGE SCALE GENOMIC DNA]</scope>
    <source>
        <strain evidence="9">ATCC 35063 / DSM 1093 / JCM 13430 / OCM 146 / M1</strain>
    </source>
</reference>
<keyword evidence="6" id="KW-0472">Membrane</keyword>
<dbReference type="eggNOG" id="arCOG02555">
    <property type="taxonomic scope" value="Archaea"/>
</dbReference>
<keyword evidence="9" id="KW-1185">Reference proteome</keyword>
<accession>D3E4J4</accession>
<dbReference type="OrthoDB" id="78502at2157"/>
<evidence type="ECO:0000256" key="2">
    <source>
        <dbReference type="ARBA" id="ARBA00004442"/>
    </source>
</evidence>